<dbReference type="RefSeq" id="WP_011199158.1">
    <property type="nucleotide sequence ID" value="NC_006297.1"/>
</dbReference>
<proteinExistence type="predicted"/>
<dbReference type="EMBL" id="AP006842">
    <property type="protein sequence ID" value="BAD51354.1"/>
    <property type="molecule type" value="Genomic_DNA"/>
</dbReference>
<dbReference type="KEGG" id="bfr:BFp0027"/>
<geneLocation type="plasmid" evidence="2 3">
    <name>pBFY46</name>
</geneLocation>
<dbReference type="PATRIC" id="fig|295405.11.peg.25"/>
<dbReference type="Proteomes" id="UP000002197">
    <property type="component" value="Plasmid pBFY46"/>
</dbReference>
<name>Q64MD3_BACFR</name>
<evidence type="ECO:0000313" key="3">
    <source>
        <dbReference type="Proteomes" id="UP000002197"/>
    </source>
</evidence>
<dbReference type="HOGENOM" id="CLU_1183124_0_0_10"/>
<organism evidence="2 3">
    <name type="scientific">Bacteroides fragilis (strain YCH46)</name>
    <dbReference type="NCBI Taxonomy" id="295405"/>
    <lineage>
        <taxon>Bacteria</taxon>
        <taxon>Pseudomonadati</taxon>
        <taxon>Bacteroidota</taxon>
        <taxon>Bacteroidia</taxon>
        <taxon>Bacteroidales</taxon>
        <taxon>Bacteroidaceae</taxon>
        <taxon>Bacteroides</taxon>
    </lineage>
</organism>
<dbReference type="Pfam" id="PF13351">
    <property type="entry name" value="DUF4099"/>
    <property type="match status" value="1"/>
</dbReference>
<sequence>MNMSQDKFKENEIPYKQLELIGISKKDILSLNKENLEALFAGKRTHLLPIKGVDDKGEEFAFKAKISLYHKENGQVGINIHPIRPEINNEYDLKEKELHKLRNGELVTKTLQGEKFVIQLDKETNELLKARSKDISIPNIIKDVSLSNAEKDALRQGKEVFLGKEKDLVVQLDLNNPRGIAFKEDVLKKQAIEYDRINPHIRGTIQSDRNNNEYSDYLKNKEKVSVNDDLKISKKNNIKL</sequence>
<gene>
    <name evidence="2" type="ordered locus">BFp0027</name>
</gene>
<protein>
    <recommendedName>
        <fullName evidence="1">DUF4099 domain-containing protein</fullName>
    </recommendedName>
</protein>
<reference evidence="2 3" key="1">
    <citation type="journal article" date="2004" name="Proc. Natl. Acad. Sci. U.S.A.">
        <title>Genomic analysis of Bacteroides fragilis reveals extensive DNA inversions regulating cell surface adaptation.</title>
        <authorList>
            <person name="Kuwahara T."/>
            <person name="Yamashita A."/>
            <person name="Hirakawa H."/>
            <person name="Nakayama H."/>
            <person name="Toh H."/>
            <person name="Okada N."/>
            <person name="Kuhara S."/>
            <person name="Hattori M."/>
            <person name="Hayashi T."/>
            <person name="Ohnishi Y."/>
        </authorList>
    </citation>
    <scope>NUCLEOTIDE SEQUENCE [LARGE SCALE GENOMIC DNA]</scope>
    <source>
        <strain evidence="2 3">YCH46</strain>
        <plasmid evidence="3">Plasmid pBFY46</plasmid>
    </source>
</reference>
<accession>Q64MD3</accession>
<feature type="domain" description="DUF4099" evidence="1">
    <location>
        <begin position="8"/>
        <end position="90"/>
    </location>
</feature>
<evidence type="ECO:0000259" key="1">
    <source>
        <dbReference type="Pfam" id="PF13351"/>
    </source>
</evidence>
<dbReference type="InterPro" id="IPR025343">
    <property type="entry name" value="DUF4099"/>
</dbReference>
<evidence type="ECO:0000313" key="2">
    <source>
        <dbReference type="EMBL" id="BAD51354.1"/>
    </source>
</evidence>
<keyword evidence="2" id="KW-0614">Plasmid</keyword>
<dbReference type="AlphaFoldDB" id="Q64MD3"/>
<dbReference type="OrthoDB" id="1028473at2"/>